<dbReference type="Gene3D" id="3.40.630.30">
    <property type="match status" value="1"/>
</dbReference>
<gene>
    <name evidence="4" type="ORF">GCM10010946_27460</name>
</gene>
<dbReference type="InterPro" id="IPR000182">
    <property type="entry name" value="GNAT_dom"/>
</dbReference>
<dbReference type="PROSITE" id="PS51186">
    <property type="entry name" value="GNAT"/>
    <property type="match status" value="1"/>
</dbReference>
<dbReference type="RefSeq" id="WP_189357783.1">
    <property type="nucleotide sequence ID" value="NZ_BMYU01000007.1"/>
</dbReference>
<organism evidence="4 5">
    <name type="scientific">Undibacterium squillarum</name>
    <dbReference type="NCBI Taxonomy" id="1131567"/>
    <lineage>
        <taxon>Bacteria</taxon>
        <taxon>Pseudomonadati</taxon>
        <taxon>Pseudomonadota</taxon>
        <taxon>Betaproteobacteria</taxon>
        <taxon>Burkholderiales</taxon>
        <taxon>Oxalobacteraceae</taxon>
        <taxon>Undibacterium</taxon>
    </lineage>
</organism>
<dbReference type="PANTHER" id="PTHR43877">
    <property type="entry name" value="AMINOALKYLPHOSPHONATE N-ACETYLTRANSFERASE-RELATED-RELATED"/>
    <property type="match status" value="1"/>
</dbReference>
<evidence type="ECO:0000259" key="3">
    <source>
        <dbReference type="PROSITE" id="PS51186"/>
    </source>
</evidence>
<dbReference type="Proteomes" id="UP000653343">
    <property type="component" value="Unassembled WGS sequence"/>
</dbReference>
<reference evidence="5" key="1">
    <citation type="journal article" date="2019" name="Int. J. Syst. Evol. Microbiol.">
        <title>The Global Catalogue of Microorganisms (GCM) 10K type strain sequencing project: providing services to taxonomists for standard genome sequencing and annotation.</title>
        <authorList>
            <consortium name="The Broad Institute Genomics Platform"/>
            <consortium name="The Broad Institute Genome Sequencing Center for Infectious Disease"/>
            <person name="Wu L."/>
            <person name="Ma J."/>
        </authorList>
    </citation>
    <scope>NUCLEOTIDE SEQUENCE [LARGE SCALE GENOMIC DNA]</scope>
    <source>
        <strain evidence="5">KCTC 23917</strain>
    </source>
</reference>
<dbReference type="SUPFAM" id="SSF55729">
    <property type="entry name" value="Acyl-CoA N-acyltransferases (Nat)"/>
    <property type="match status" value="1"/>
</dbReference>
<proteinExistence type="predicted"/>
<dbReference type="InterPro" id="IPR050832">
    <property type="entry name" value="Bact_Acetyltransf"/>
</dbReference>
<dbReference type="CDD" id="cd04301">
    <property type="entry name" value="NAT_SF"/>
    <property type="match status" value="1"/>
</dbReference>
<dbReference type="InterPro" id="IPR016181">
    <property type="entry name" value="Acyl_CoA_acyltransferase"/>
</dbReference>
<name>A0ABQ2Y139_9BURK</name>
<dbReference type="PANTHER" id="PTHR43877:SF2">
    <property type="entry name" value="AMINOALKYLPHOSPHONATE N-ACETYLTRANSFERASE-RELATED"/>
    <property type="match status" value="1"/>
</dbReference>
<sequence length="178" mass="20209">MSESFQLIAAAAEHQSVILQLQREYFAWIMQHIEQDLGIHPQELLGMTVDAYIQQMQAELCVHTPPEHWFYLIRHEDQFAGTAGMRRLANGDFEIKRVYLQTAVRGKSIAATVLRELIQQARAQGAQRICLDTGPFMQAAQQLYRHLGFTPCAAYPGSEVPPVLAPHWMFMALDCRAV</sequence>
<keyword evidence="1" id="KW-0808">Transferase</keyword>
<keyword evidence="2" id="KW-0012">Acyltransferase</keyword>
<accession>A0ABQ2Y139</accession>
<comment type="caution">
    <text evidence="4">The sequence shown here is derived from an EMBL/GenBank/DDBJ whole genome shotgun (WGS) entry which is preliminary data.</text>
</comment>
<evidence type="ECO:0000256" key="2">
    <source>
        <dbReference type="ARBA" id="ARBA00023315"/>
    </source>
</evidence>
<evidence type="ECO:0000313" key="4">
    <source>
        <dbReference type="EMBL" id="GGX47488.1"/>
    </source>
</evidence>
<protein>
    <recommendedName>
        <fullName evidence="3">N-acetyltransferase domain-containing protein</fullName>
    </recommendedName>
</protein>
<dbReference type="EMBL" id="BMYU01000007">
    <property type="protein sequence ID" value="GGX47488.1"/>
    <property type="molecule type" value="Genomic_DNA"/>
</dbReference>
<keyword evidence="5" id="KW-1185">Reference proteome</keyword>
<dbReference type="Pfam" id="PF00583">
    <property type="entry name" value="Acetyltransf_1"/>
    <property type="match status" value="1"/>
</dbReference>
<feature type="domain" description="N-acetyltransferase" evidence="3">
    <location>
        <begin position="23"/>
        <end position="174"/>
    </location>
</feature>
<evidence type="ECO:0000256" key="1">
    <source>
        <dbReference type="ARBA" id="ARBA00022679"/>
    </source>
</evidence>
<evidence type="ECO:0000313" key="5">
    <source>
        <dbReference type="Proteomes" id="UP000653343"/>
    </source>
</evidence>